<dbReference type="PANTHER" id="PTHR44267:SF1">
    <property type="entry name" value="WD REPEAT-CONTAINING PROTEIN 43"/>
    <property type="match status" value="1"/>
</dbReference>
<dbReference type="GO" id="GO:0000462">
    <property type="term" value="P:maturation of SSU-rRNA from tricistronic rRNA transcript (SSU-rRNA, 5.8S rRNA, LSU-rRNA)"/>
    <property type="evidence" value="ECO:0007669"/>
    <property type="project" value="TreeGrafter"/>
</dbReference>
<reference evidence="6 7" key="1">
    <citation type="submission" date="2019-06" db="EMBL/GenBank/DDBJ databases">
        <title>A chromosomal-level reference genome of Carpinus fangiana (Coryloideae, Betulaceae).</title>
        <authorList>
            <person name="Yang X."/>
            <person name="Wang Z."/>
            <person name="Zhang L."/>
            <person name="Hao G."/>
            <person name="Liu J."/>
            <person name="Yang Y."/>
        </authorList>
    </citation>
    <scope>NUCLEOTIDE SEQUENCE [LARGE SCALE GENOMIC DNA]</scope>
    <source>
        <strain evidence="6">Cfa_2016G</strain>
        <tissue evidence="6">Leaf</tissue>
    </source>
</reference>
<sequence length="428" mass="46794">MSHAANLRLRQAASSTPSKRRKLSDNEPNGVNGLLNGLSSKKLHATPTHDIKNARRKHADESEVAVGRGQEDAEMQDAISIESSSDDEDDEDDEDSDSDASQPQPNGHSSSQALAGIDEPSANAEDDSAEPSFGDLLRSRNDQAPIDVSMTIPDVPSATSSSLQRPAGGALSLATATSLSTVLTQSLRTNDTALLESCLQVPHLDSIRSTIERLAPALASSLLQKLAERMHKRPGRAGSLMVWVQWTVVAHGGYLASQPAAMKQLQTLYNVVKQRATGLQPLLQLKGKLDMLEAQMQLRRNMQVQRTRDEEGVIYVEGEEDEKLELPSGKHARNIVVDDSEMEEDEDDEMPQTLANGLSDEEEDEDEDSDEEDQDLIDDEVEVASADDSDELSDEIDIGDDDDDEDDEDDDEDEVEEVPAKKVKSSRR</sequence>
<dbReference type="InterPro" id="IPR052414">
    <property type="entry name" value="U3_snoRNA-assoc_WDR"/>
</dbReference>
<dbReference type="Proteomes" id="UP000327013">
    <property type="component" value="Unassembled WGS sequence"/>
</dbReference>
<organism evidence="6 7">
    <name type="scientific">Carpinus fangiana</name>
    <dbReference type="NCBI Taxonomy" id="176857"/>
    <lineage>
        <taxon>Eukaryota</taxon>
        <taxon>Viridiplantae</taxon>
        <taxon>Streptophyta</taxon>
        <taxon>Embryophyta</taxon>
        <taxon>Tracheophyta</taxon>
        <taxon>Spermatophyta</taxon>
        <taxon>Magnoliopsida</taxon>
        <taxon>eudicotyledons</taxon>
        <taxon>Gunneridae</taxon>
        <taxon>Pentapetalae</taxon>
        <taxon>rosids</taxon>
        <taxon>fabids</taxon>
        <taxon>Fagales</taxon>
        <taxon>Betulaceae</taxon>
        <taxon>Carpinus</taxon>
    </lineage>
</organism>
<dbReference type="EMBL" id="VIBQ01000013">
    <property type="protein sequence ID" value="KAB8346346.1"/>
    <property type="molecule type" value="Genomic_DNA"/>
</dbReference>
<keyword evidence="7" id="KW-1185">Reference proteome</keyword>
<feature type="compositionally biased region" description="Basic and acidic residues" evidence="4">
    <location>
        <begin position="47"/>
        <end position="61"/>
    </location>
</feature>
<comment type="caution">
    <text evidence="6">The sequence shown here is derived from an EMBL/GenBank/DDBJ whole genome shotgun (WGS) entry which is preliminary data.</text>
</comment>
<dbReference type="PANTHER" id="PTHR44267">
    <property type="entry name" value="WD REPEAT-CONTAINING PROTEIN 43"/>
    <property type="match status" value="1"/>
</dbReference>
<dbReference type="AlphaFoldDB" id="A0A5N6KV24"/>
<dbReference type="OrthoDB" id="30195at2759"/>
<accession>A0A5N6KV24</accession>
<evidence type="ECO:0000256" key="4">
    <source>
        <dbReference type="SAM" id="MobiDB-lite"/>
    </source>
</evidence>
<comment type="similarity">
    <text evidence="3">Belongs to the UTP5 family.</text>
</comment>
<evidence type="ECO:0000313" key="6">
    <source>
        <dbReference type="EMBL" id="KAB8346346.1"/>
    </source>
</evidence>
<dbReference type="Pfam" id="PF04003">
    <property type="entry name" value="Utp12"/>
    <property type="match status" value="1"/>
</dbReference>
<feature type="domain" description="Small-subunit processome Utp12" evidence="5">
    <location>
        <begin position="190"/>
        <end position="293"/>
    </location>
</feature>
<feature type="region of interest" description="Disordered" evidence="4">
    <location>
        <begin position="1"/>
        <end position="114"/>
    </location>
</feature>
<proteinExistence type="inferred from homology"/>
<evidence type="ECO:0000313" key="7">
    <source>
        <dbReference type="Proteomes" id="UP000327013"/>
    </source>
</evidence>
<evidence type="ECO:0000256" key="2">
    <source>
        <dbReference type="ARBA" id="ARBA00023242"/>
    </source>
</evidence>
<keyword evidence="2" id="KW-0539">Nucleus</keyword>
<dbReference type="GO" id="GO:0005730">
    <property type="term" value="C:nucleolus"/>
    <property type="evidence" value="ECO:0007669"/>
    <property type="project" value="TreeGrafter"/>
</dbReference>
<feature type="compositionally biased region" description="Acidic residues" evidence="4">
    <location>
        <begin position="338"/>
        <end position="350"/>
    </location>
</feature>
<protein>
    <recommendedName>
        <fullName evidence="5">Small-subunit processome Utp12 domain-containing protein</fullName>
    </recommendedName>
</protein>
<comment type="subcellular location">
    <subcellularLocation>
        <location evidence="1">Nucleus</location>
    </subcellularLocation>
</comment>
<feature type="compositionally biased region" description="Acidic residues" evidence="4">
    <location>
        <begin position="84"/>
        <end position="98"/>
    </location>
</feature>
<evidence type="ECO:0000256" key="1">
    <source>
        <dbReference type="ARBA" id="ARBA00004123"/>
    </source>
</evidence>
<evidence type="ECO:0000259" key="5">
    <source>
        <dbReference type="Pfam" id="PF04003"/>
    </source>
</evidence>
<name>A0A5N6KV24_9ROSI</name>
<dbReference type="InterPro" id="IPR007148">
    <property type="entry name" value="SSU_processome_Utp12"/>
</dbReference>
<feature type="compositionally biased region" description="Polar residues" evidence="4">
    <location>
        <begin position="102"/>
        <end position="113"/>
    </location>
</feature>
<feature type="region of interest" description="Disordered" evidence="4">
    <location>
        <begin position="327"/>
        <end position="428"/>
    </location>
</feature>
<evidence type="ECO:0000256" key="3">
    <source>
        <dbReference type="ARBA" id="ARBA00038335"/>
    </source>
</evidence>
<gene>
    <name evidence="6" type="ORF">FH972_023390</name>
</gene>
<feature type="compositionally biased region" description="Acidic residues" evidence="4">
    <location>
        <begin position="359"/>
        <end position="417"/>
    </location>
</feature>